<dbReference type="SUPFAM" id="SSF144091">
    <property type="entry name" value="Rhomboid-like"/>
    <property type="match status" value="1"/>
</dbReference>
<feature type="transmembrane region" description="Helical" evidence="8">
    <location>
        <begin position="29"/>
        <end position="49"/>
    </location>
</feature>
<feature type="transmembrane region" description="Helical" evidence="8">
    <location>
        <begin position="88"/>
        <end position="105"/>
    </location>
</feature>
<dbReference type="SUPFAM" id="SSF48452">
    <property type="entry name" value="TPR-like"/>
    <property type="match status" value="1"/>
</dbReference>
<evidence type="ECO:0000256" key="6">
    <source>
        <dbReference type="ARBA" id="ARBA00023136"/>
    </source>
</evidence>
<protein>
    <submittedName>
        <fullName evidence="10">Membrane associated serine protease, rhomboid family</fullName>
    </submittedName>
</protein>
<dbReference type="GO" id="GO:0008233">
    <property type="term" value="F:peptidase activity"/>
    <property type="evidence" value="ECO:0007669"/>
    <property type="project" value="UniProtKB-KW"/>
</dbReference>
<dbReference type="PANTHER" id="PTHR43731">
    <property type="entry name" value="RHOMBOID PROTEASE"/>
    <property type="match status" value="1"/>
</dbReference>
<dbReference type="Pfam" id="PF01694">
    <property type="entry name" value="Rhomboid"/>
    <property type="match status" value="1"/>
</dbReference>
<evidence type="ECO:0000313" key="11">
    <source>
        <dbReference type="Proteomes" id="UP000183760"/>
    </source>
</evidence>
<evidence type="ECO:0000256" key="2">
    <source>
        <dbReference type="ARBA" id="ARBA00009045"/>
    </source>
</evidence>
<organism evidence="10 11">
    <name type="scientific">Myxococcus fulvus</name>
    <dbReference type="NCBI Taxonomy" id="33"/>
    <lineage>
        <taxon>Bacteria</taxon>
        <taxon>Pseudomonadati</taxon>
        <taxon>Myxococcota</taxon>
        <taxon>Myxococcia</taxon>
        <taxon>Myxococcales</taxon>
        <taxon>Cystobacterineae</taxon>
        <taxon>Myxococcaceae</taxon>
        <taxon>Myxococcus</taxon>
    </lineage>
</organism>
<dbReference type="InterPro" id="IPR035952">
    <property type="entry name" value="Rhomboid-like_sf"/>
</dbReference>
<dbReference type="Gene3D" id="1.20.1540.10">
    <property type="entry name" value="Rhomboid-like"/>
    <property type="match status" value="1"/>
</dbReference>
<accession>A0ABY1C008</accession>
<gene>
    <name evidence="10" type="ORF">SAMN05443572_102262</name>
</gene>
<reference evidence="10 11" key="1">
    <citation type="submission" date="2016-10" db="EMBL/GenBank/DDBJ databases">
        <authorList>
            <person name="Varghese N."/>
            <person name="Submissions S."/>
        </authorList>
    </citation>
    <scope>NUCLEOTIDE SEQUENCE [LARGE SCALE GENOMIC DNA]</scope>
    <source>
        <strain evidence="10 11">DSM 16525</strain>
    </source>
</reference>
<evidence type="ECO:0000256" key="1">
    <source>
        <dbReference type="ARBA" id="ARBA00004141"/>
    </source>
</evidence>
<dbReference type="Proteomes" id="UP000183760">
    <property type="component" value="Unassembled WGS sequence"/>
</dbReference>
<feature type="region of interest" description="Disordered" evidence="7">
    <location>
        <begin position="528"/>
        <end position="558"/>
    </location>
</feature>
<keyword evidence="11" id="KW-1185">Reference proteome</keyword>
<dbReference type="InterPro" id="IPR022764">
    <property type="entry name" value="Peptidase_S54_rhomboid_dom"/>
</dbReference>
<feature type="transmembrane region" description="Helical" evidence="8">
    <location>
        <begin position="166"/>
        <end position="187"/>
    </location>
</feature>
<dbReference type="PANTHER" id="PTHR43731:SF14">
    <property type="entry name" value="PRESENILIN-ASSOCIATED RHOMBOID-LIKE PROTEIN, MITOCHONDRIAL"/>
    <property type="match status" value="1"/>
</dbReference>
<feature type="transmembrane region" description="Helical" evidence="8">
    <location>
        <begin position="114"/>
        <end position="132"/>
    </location>
</feature>
<dbReference type="Gene3D" id="1.25.40.10">
    <property type="entry name" value="Tetratricopeptide repeat domain"/>
    <property type="match status" value="1"/>
</dbReference>
<dbReference type="GO" id="GO:0006508">
    <property type="term" value="P:proteolysis"/>
    <property type="evidence" value="ECO:0007669"/>
    <property type="project" value="UniProtKB-KW"/>
</dbReference>
<feature type="domain" description="Peptidase S54 rhomboid" evidence="9">
    <location>
        <begin position="73"/>
        <end position="210"/>
    </location>
</feature>
<keyword evidence="5 8" id="KW-1133">Transmembrane helix</keyword>
<evidence type="ECO:0000256" key="8">
    <source>
        <dbReference type="SAM" id="Phobius"/>
    </source>
</evidence>
<evidence type="ECO:0000313" key="10">
    <source>
        <dbReference type="EMBL" id="SET43457.1"/>
    </source>
</evidence>
<keyword evidence="4" id="KW-0378">Hydrolase</keyword>
<evidence type="ECO:0000256" key="7">
    <source>
        <dbReference type="SAM" id="MobiDB-lite"/>
    </source>
</evidence>
<dbReference type="InterPro" id="IPR050925">
    <property type="entry name" value="Rhomboid_protease_S54"/>
</dbReference>
<evidence type="ECO:0000256" key="5">
    <source>
        <dbReference type="ARBA" id="ARBA00022989"/>
    </source>
</evidence>
<dbReference type="InterPro" id="IPR011990">
    <property type="entry name" value="TPR-like_helical_dom_sf"/>
</dbReference>
<name>A0ABY1C008_MYXFU</name>
<feature type="transmembrane region" description="Helical" evidence="8">
    <location>
        <begin position="138"/>
        <end position="154"/>
    </location>
</feature>
<evidence type="ECO:0000256" key="3">
    <source>
        <dbReference type="ARBA" id="ARBA00022692"/>
    </source>
</evidence>
<proteinExistence type="inferred from homology"/>
<keyword evidence="10" id="KW-0645">Protease</keyword>
<evidence type="ECO:0000256" key="4">
    <source>
        <dbReference type="ARBA" id="ARBA00022801"/>
    </source>
</evidence>
<comment type="subcellular location">
    <subcellularLocation>
        <location evidence="1">Membrane</location>
        <topology evidence="1">Multi-pass membrane protein</topology>
    </subcellularLocation>
</comment>
<keyword evidence="6 8" id="KW-0472">Membrane</keyword>
<keyword evidence="3 8" id="KW-0812">Transmembrane</keyword>
<dbReference type="EMBL" id="FOIB01000002">
    <property type="protein sequence ID" value="SET43457.1"/>
    <property type="molecule type" value="Genomic_DNA"/>
</dbReference>
<comment type="caution">
    <text evidence="10">The sequence shown here is derived from an EMBL/GenBank/DDBJ whole genome shotgun (WGS) entry which is preliminary data.</text>
</comment>
<comment type="similarity">
    <text evidence="2">Belongs to the peptidase S54 family.</text>
</comment>
<sequence>MTGLSPQQVGQPGLLSIGQAAGQGGARSFPWVTLTLAGVLLGVHGALVMRGPVDVDALVRWGAKAGPLVLEAGQVWRLATANLLHRDALHLALNVVVLVAAGVALEKVCRRRDYVALLVAAGLTTMASSLAWSGAVSVGASGLVYGCMGALLVLGRRHRSHAAFRVRWLSGESAIPTVLVFLWMGWTSVGVDNAGHLGGLVTGLLAGAFLEPRELEGMARPGVARPVVGVLVAVVVSTAVVAERSGWRVERDDGFGVAVVMPQGWSGEVDGQGRRTFSNGLPGLGRATFSAEAIEAGEPGDGLAQARHFQEETLPLGVPGPEGRTLSVLGPQSTQVGGRLALRLRAELDGPAGGKRLIAFFVPRGEWVYRLVFIWPAQWPAYQDIVNRMVAELRFDEPSVLREARGRALLSPGAAGPQRELGAVLRRLGASRQAIVPLTEAVRLSPSHVGARVELARALLDAGRVDEGCHAADEAEVYGPSDTGALEAGVRCELSRGALPRALERLERARRVDPQDARLRAAEAALRAVLETSAPHPSQESPRPGGILEGGSRLTPRP</sequence>
<evidence type="ECO:0000259" key="9">
    <source>
        <dbReference type="Pfam" id="PF01694"/>
    </source>
</evidence>